<dbReference type="InterPro" id="IPR009057">
    <property type="entry name" value="Homeodomain-like_sf"/>
</dbReference>
<protein>
    <submittedName>
        <fullName evidence="1">Transposase</fullName>
    </submittedName>
</protein>
<dbReference type="InterPro" id="IPR002514">
    <property type="entry name" value="Transposase_8"/>
</dbReference>
<proteinExistence type="predicted"/>
<accession>A0A4Y3KD48</accession>
<dbReference type="Gene3D" id="1.10.10.10">
    <property type="entry name" value="Winged helix-like DNA-binding domain superfamily/Winged helix DNA-binding domain"/>
    <property type="match status" value="1"/>
</dbReference>
<evidence type="ECO:0000313" key="1">
    <source>
        <dbReference type="EMBL" id="GEA80800.1"/>
    </source>
</evidence>
<dbReference type="GO" id="GO:0006313">
    <property type="term" value="P:DNA transposition"/>
    <property type="evidence" value="ECO:0007669"/>
    <property type="project" value="InterPro"/>
</dbReference>
<sequence length="103" mass="11365">MPKKYDPEIKARAVRMVREHLVDYGSVTAASVAVGAQLGIARESLRRWVAQADIDEGARPGVSTVESEEIRRLKAENKRLAEANAILRAASIFFAGELDSRTR</sequence>
<dbReference type="Proteomes" id="UP000315842">
    <property type="component" value="Unassembled WGS sequence"/>
</dbReference>
<organism evidence="1 2">
    <name type="scientific">Cellulomonas uda</name>
    <dbReference type="NCBI Taxonomy" id="1714"/>
    <lineage>
        <taxon>Bacteria</taxon>
        <taxon>Bacillati</taxon>
        <taxon>Actinomycetota</taxon>
        <taxon>Actinomycetes</taxon>
        <taxon>Micrococcales</taxon>
        <taxon>Cellulomonadaceae</taxon>
        <taxon>Cellulomonas</taxon>
    </lineage>
</organism>
<comment type="caution">
    <text evidence="1">The sequence shown here is derived from an EMBL/GenBank/DDBJ whole genome shotgun (WGS) entry which is preliminary data.</text>
</comment>
<dbReference type="GO" id="GO:0004803">
    <property type="term" value="F:transposase activity"/>
    <property type="evidence" value="ECO:0007669"/>
    <property type="project" value="InterPro"/>
</dbReference>
<gene>
    <name evidence="1" type="ORF">CUD01_12440</name>
</gene>
<dbReference type="GO" id="GO:0003677">
    <property type="term" value="F:DNA binding"/>
    <property type="evidence" value="ECO:0007669"/>
    <property type="project" value="InterPro"/>
</dbReference>
<name>A0A4Y3KD48_CELUD</name>
<evidence type="ECO:0000313" key="2">
    <source>
        <dbReference type="Proteomes" id="UP000315842"/>
    </source>
</evidence>
<reference evidence="1 2" key="1">
    <citation type="submission" date="2019-06" db="EMBL/GenBank/DDBJ databases">
        <title>Whole genome shotgun sequence of Cellulomonas uda NBRC 3747.</title>
        <authorList>
            <person name="Hosoyama A."/>
            <person name="Uohara A."/>
            <person name="Ohji S."/>
            <person name="Ichikawa N."/>
        </authorList>
    </citation>
    <scope>NUCLEOTIDE SEQUENCE [LARGE SCALE GENOMIC DNA]</scope>
    <source>
        <strain evidence="1 2">NBRC 3747</strain>
    </source>
</reference>
<keyword evidence="2" id="KW-1185">Reference proteome</keyword>
<dbReference type="AlphaFoldDB" id="A0A4Y3KD48"/>
<dbReference type="Pfam" id="PF01527">
    <property type="entry name" value="HTH_Tnp_1"/>
    <property type="match status" value="1"/>
</dbReference>
<dbReference type="InterPro" id="IPR036388">
    <property type="entry name" value="WH-like_DNA-bd_sf"/>
</dbReference>
<dbReference type="RefSeq" id="WP_166772136.1">
    <property type="nucleotide sequence ID" value="NZ_BJLP01000016.1"/>
</dbReference>
<dbReference type="SUPFAM" id="SSF46689">
    <property type="entry name" value="Homeodomain-like"/>
    <property type="match status" value="1"/>
</dbReference>
<dbReference type="EMBL" id="BJLP01000016">
    <property type="protein sequence ID" value="GEA80800.1"/>
    <property type="molecule type" value="Genomic_DNA"/>
</dbReference>